<sequence>MPVWDGMLMARPDDIPQDVLDRAYGTVEERTFEMFPDDRLEMVEHVARAILAERERCVKVAEALNGWGADCGRGGHAEHIAKAIRGEA</sequence>
<gene>
    <name evidence="1" type="ORF">A3840_18710</name>
</gene>
<organism evidence="1 2">
    <name type="scientific">Devosia elaeis</name>
    <dbReference type="NCBI Taxonomy" id="1770058"/>
    <lineage>
        <taxon>Bacteria</taxon>
        <taxon>Pseudomonadati</taxon>
        <taxon>Pseudomonadota</taxon>
        <taxon>Alphaproteobacteria</taxon>
        <taxon>Hyphomicrobiales</taxon>
        <taxon>Devosiaceae</taxon>
        <taxon>Devosia</taxon>
    </lineage>
</organism>
<name>A0A178HJN2_9HYPH</name>
<comment type="caution">
    <text evidence="1">The sequence shown here is derived from an EMBL/GenBank/DDBJ whole genome shotgun (WGS) entry which is preliminary data.</text>
</comment>
<proteinExistence type="predicted"/>
<dbReference type="AlphaFoldDB" id="A0A178HJN2"/>
<evidence type="ECO:0000313" key="1">
    <source>
        <dbReference type="EMBL" id="OAM73051.1"/>
    </source>
</evidence>
<dbReference type="EMBL" id="LVVY01000149">
    <property type="protein sequence ID" value="OAM73051.1"/>
    <property type="molecule type" value="Genomic_DNA"/>
</dbReference>
<evidence type="ECO:0000313" key="2">
    <source>
        <dbReference type="Proteomes" id="UP000078389"/>
    </source>
</evidence>
<reference evidence="1 2" key="1">
    <citation type="submission" date="2016-03" db="EMBL/GenBank/DDBJ databases">
        <title>Genome sequencing of Devosia sp. S37.</title>
        <authorList>
            <person name="Mohd Nor M."/>
        </authorList>
    </citation>
    <scope>NUCLEOTIDE SEQUENCE [LARGE SCALE GENOMIC DNA]</scope>
    <source>
        <strain evidence="1 2">S37</strain>
    </source>
</reference>
<dbReference type="STRING" id="1770058.A3840_18710"/>
<protein>
    <submittedName>
        <fullName evidence="1">Uncharacterized protein</fullName>
    </submittedName>
</protein>
<accession>A0A178HJN2</accession>
<keyword evidence="2" id="KW-1185">Reference proteome</keyword>
<dbReference type="Proteomes" id="UP000078389">
    <property type="component" value="Unassembled WGS sequence"/>
</dbReference>